<feature type="compositionally biased region" description="Basic residues" evidence="1">
    <location>
        <begin position="205"/>
        <end position="216"/>
    </location>
</feature>
<feature type="region of interest" description="Disordered" evidence="1">
    <location>
        <begin position="184"/>
        <end position="253"/>
    </location>
</feature>
<evidence type="ECO:0000313" key="3">
    <source>
        <dbReference type="Proteomes" id="UP000191691"/>
    </source>
</evidence>
<organism evidence="2 3">
    <name type="scientific">Penicillium nalgiovense</name>
    <dbReference type="NCBI Taxonomy" id="60175"/>
    <lineage>
        <taxon>Eukaryota</taxon>
        <taxon>Fungi</taxon>
        <taxon>Dikarya</taxon>
        <taxon>Ascomycota</taxon>
        <taxon>Pezizomycotina</taxon>
        <taxon>Eurotiomycetes</taxon>
        <taxon>Eurotiomycetidae</taxon>
        <taxon>Eurotiales</taxon>
        <taxon>Aspergillaceae</taxon>
        <taxon>Penicillium</taxon>
    </lineage>
</organism>
<keyword evidence="3" id="KW-1185">Reference proteome</keyword>
<accession>A0A1V6Y4F0</accession>
<evidence type="ECO:0000256" key="1">
    <source>
        <dbReference type="SAM" id="MobiDB-lite"/>
    </source>
</evidence>
<reference evidence="3" key="1">
    <citation type="journal article" date="2017" name="Nat. Microbiol.">
        <title>Global analysis of biosynthetic gene clusters reveals vast potential of secondary metabolite production in Penicillium species.</title>
        <authorList>
            <person name="Nielsen J.C."/>
            <person name="Grijseels S."/>
            <person name="Prigent S."/>
            <person name="Ji B."/>
            <person name="Dainat J."/>
            <person name="Nielsen K.F."/>
            <person name="Frisvad J.C."/>
            <person name="Workman M."/>
            <person name="Nielsen J."/>
        </authorList>
    </citation>
    <scope>NUCLEOTIDE SEQUENCE [LARGE SCALE GENOMIC DNA]</scope>
    <source>
        <strain evidence="3">IBT 13039</strain>
    </source>
</reference>
<proteinExistence type="predicted"/>
<gene>
    <name evidence="2" type="ORF">PENNAL_c0037G06290</name>
</gene>
<dbReference type="STRING" id="60175.A0A1V6Y4F0"/>
<evidence type="ECO:0000313" key="2">
    <source>
        <dbReference type="EMBL" id="OQE82254.1"/>
    </source>
</evidence>
<feature type="compositionally biased region" description="Polar residues" evidence="1">
    <location>
        <begin position="477"/>
        <end position="490"/>
    </location>
</feature>
<feature type="compositionally biased region" description="Polar residues" evidence="1">
    <location>
        <begin position="507"/>
        <end position="519"/>
    </location>
</feature>
<dbReference type="OMA" id="YHAGTEH"/>
<dbReference type="EMBL" id="MOOB01000037">
    <property type="protein sequence ID" value="OQE82254.1"/>
    <property type="molecule type" value="Genomic_DNA"/>
</dbReference>
<feature type="region of interest" description="Disordered" evidence="1">
    <location>
        <begin position="1"/>
        <end position="40"/>
    </location>
</feature>
<sequence>MEDHAWRSASPGLSSSEGDTDSFDNEPTRTNNTTGSRHVHSHVTLEILQAHLDAGAESDSSEASEPRVHPDFFIHLENLRRVNEANRVNARREAETWYQIALMSSQSQYEAPRITIEANSESSQFANQYNQPSYHAGTEHGLQPSAIGIPEQYEIQDSTAAGPFQPMPHVRFETPDSAGHVFARDHSHHHRLPSPYPTADPAGHAHTRDHSRHHRPPSPYPTAGRGQRSTFRNHAATTSTATPQPQGYTEHGNPYRIPFEPAPFPEGATPYDSERILQAWLVRQQLIAGVRPEDIQPMGQSSGGRHRTPPYIVLNDSGAHIIRIEPARFEGAMLPLPALPWLPRRPNNNSHTAPVSLNTLDASGPPTDPSITAAPVSANTLNSPVVPNMQAATNLPLGSIQQAPATILAAPALPVNYDVALDQTFVPEQTSEDLNEDVAESESSDSRMVAFFQHLRLHEYANSVSVSISDLVPGPSTPESGSNENSQSPVITPQLQSQANLSLAVQNHTDADSISSQEVSGVEVSPAHSQGRDSLIPSPSSAEGSEAGYVSSLQPPHGNGGLPNINRRSLADILSPPEFS</sequence>
<name>A0A1V6Y4F0_PENNA</name>
<dbReference type="AlphaFoldDB" id="A0A1V6Y4F0"/>
<feature type="region of interest" description="Disordered" evidence="1">
    <location>
        <begin position="507"/>
        <end position="580"/>
    </location>
</feature>
<feature type="region of interest" description="Disordered" evidence="1">
    <location>
        <begin position="471"/>
        <end position="490"/>
    </location>
</feature>
<protein>
    <submittedName>
        <fullName evidence="2">Uncharacterized protein</fullName>
    </submittedName>
</protein>
<dbReference type="Proteomes" id="UP000191691">
    <property type="component" value="Unassembled WGS sequence"/>
</dbReference>
<comment type="caution">
    <text evidence="2">The sequence shown here is derived from an EMBL/GenBank/DDBJ whole genome shotgun (WGS) entry which is preliminary data.</text>
</comment>